<dbReference type="AlphaFoldDB" id="A0A6M3KMT6"/>
<gene>
    <name evidence="1" type="ORF">MM415A00352_0033</name>
    <name evidence="2" type="ORF">MM415B02882_0007</name>
</gene>
<proteinExistence type="predicted"/>
<organism evidence="1">
    <name type="scientific">viral metagenome</name>
    <dbReference type="NCBI Taxonomy" id="1070528"/>
    <lineage>
        <taxon>unclassified sequences</taxon>
        <taxon>metagenomes</taxon>
        <taxon>organismal metagenomes</taxon>
    </lineage>
</organism>
<accession>A0A6M3KMT6</accession>
<protein>
    <submittedName>
        <fullName evidence="1">Uncharacterized protein</fullName>
    </submittedName>
</protein>
<name>A0A6M3KMT6_9ZZZZ</name>
<sequence>MIKLDIMDMYLRRKKIGDLPIRKKEPIHSTPFNTDPMWNAANELTKNGKFKEANDLVQLIYKKHKY</sequence>
<evidence type="ECO:0000313" key="2">
    <source>
        <dbReference type="EMBL" id="QJA87847.1"/>
    </source>
</evidence>
<evidence type="ECO:0000313" key="1">
    <source>
        <dbReference type="EMBL" id="QJA82931.1"/>
    </source>
</evidence>
<dbReference type="EMBL" id="MT142736">
    <property type="protein sequence ID" value="QJA87847.1"/>
    <property type="molecule type" value="Genomic_DNA"/>
</dbReference>
<dbReference type="EMBL" id="MT142499">
    <property type="protein sequence ID" value="QJA82931.1"/>
    <property type="molecule type" value="Genomic_DNA"/>
</dbReference>
<reference evidence="1" key="1">
    <citation type="submission" date="2020-03" db="EMBL/GenBank/DDBJ databases">
        <title>The deep terrestrial virosphere.</title>
        <authorList>
            <person name="Holmfeldt K."/>
            <person name="Nilsson E."/>
            <person name="Simone D."/>
            <person name="Lopez-Fernandez M."/>
            <person name="Wu X."/>
            <person name="de Brujin I."/>
            <person name="Lundin D."/>
            <person name="Andersson A."/>
            <person name="Bertilsson S."/>
            <person name="Dopson M."/>
        </authorList>
    </citation>
    <scope>NUCLEOTIDE SEQUENCE</scope>
    <source>
        <strain evidence="1">MM415A00352</strain>
        <strain evidence="2">MM415B02882</strain>
    </source>
</reference>